<feature type="compositionally biased region" description="Polar residues" evidence="1">
    <location>
        <begin position="393"/>
        <end position="409"/>
    </location>
</feature>
<evidence type="ECO:0000313" key="3">
    <source>
        <dbReference type="Proteomes" id="UP000264353"/>
    </source>
</evidence>
<feature type="compositionally biased region" description="Polar residues" evidence="1">
    <location>
        <begin position="207"/>
        <end position="224"/>
    </location>
</feature>
<dbReference type="Proteomes" id="UP000264353">
    <property type="component" value="Chromosome A9"/>
</dbReference>
<reference evidence="2 3" key="1">
    <citation type="submission" date="2018-06" db="EMBL/GenBank/DDBJ databases">
        <title>WGS assembly of Brassica rapa FPsc.</title>
        <authorList>
            <person name="Bowman J."/>
            <person name="Kohchi T."/>
            <person name="Yamato K."/>
            <person name="Jenkins J."/>
            <person name="Shu S."/>
            <person name="Ishizaki K."/>
            <person name="Yamaoka S."/>
            <person name="Nishihama R."/>
            <person name="Nakamura Y."/>
            <person name="Berger F."/>
            <person name="Adam C."/>
            <person name="Aki S."/>
            <person name="Althoff F."/>
            <person name="Araki T."/>
            <person name="Arteaga-Vazquez M."/>
            <person name="Balasubrmanian S."/>
            <person name="Bauer D."/>
            <person name="Boehm C."/>
            <person name="Briginshaw L."/>
            <person name="Caballero-Perez J."/>
            <person name="Catarino B."/>
            <person name="Chen F."/>
            <person name="Chiyoda S."/>
            <person name="Chovatia M."/>
            <person name="Davies K."/>
            <person name="Delmans M."/>
            <person name="Demura T."/>
            <person name="Dierschke T."/>
            <person name="Dolan L."/>
            <person name="Dorantes-Acosta A."/>
            <person name="Eklund D."/>
            <person name="Florent S."/>
            <person name="Flores-Sandoval E."/>
            <person name="Fujiyama A."/>
            <person name="Fukuzawa H."/>
            <person name="Galik B."/>
            <person name="Grimanelli D."/>
            <person name="Grimwood J."/>
            <person name="Grossniklaus U."/>
            <person name="Hamada T."/>
            <person name="Haseloff J."/>
            <person name="Hetherington A."/>
            <person name="Higo A."/>
            <person name="Hirakawa Y."/>
            <person name="Hundley H."/>
            <person name="Ikeda Y."/>
            <person name="Inoue K."/>
            <person name="Inoue S."/>
            <person name="Ishida S."/>
            <person name="Jia Q."/>
            <person name="Kakita M."/>
            <person name="Kanazawa T."/>
            <person name="Kawai Y."/>
            <person name="Kawashima T."/>
            <person name="Kennedy M."/>
            <person name="Kinose K."/>
            <person name="Kinoshita T."/>
            <person name="Kohara Y."/>
            <person name="Koide E."/>
            <person name="Komatsu K."/>
            <person name="Kopischke S."/>
            <person name="Kubo M."/>
            <person name="Kyozuka J."/>
            <person name="Lagercrantz U."/>
            <person name="Lin S."/>
            <person name="Lindquist E."/>
            <person name="Lipzen A."/>
            <person name="Lu C."/>
            <person name="Luna E."/>
            <person name="Martienssen R."/>
            <person name="Minamino N."/>
            <person name="Mizutani M."/>
            <person name="Mizutani M."/>
            <person name="Mochizuki N."/>
            <person name="Monte I."/>
            <person name="Mosher R."/>
            <person name="Nagasaki H."/>
            <person name="Nakagami H."/>
            <person name="Naramoto S."/>
            <person name="Nishitani K."/>
            <person name="Ohtani M."/>
            <person name="Okamoto T."/>
            <person name="Okumura M."/>
            <person name="Phillips J."/>
            <person name="Pollak B."/>
            <person name="Reinders A."/>
            <person name="Roevekamp M."/>
            <person name="Sano R."/>
            <person name="Sawa S."/>
            <person name="Schmid M."/>
            <person name="Shirakawa M."/>
            <person name="Solano R."/>
            <person name="Spunde A."/>
            <person name="Suetsugu N."/>
            <person name="Sugano S."/>
            <person name="Sugiyama A."/>
            <person name="Sun R."/>
            <person name="Suzuki Y."/>
            <person name="Takenaka M."/>
            <person name="Takezawa D."/>
            <person name="Tomogane H."/>
            <person name="Tsuzuki M."/>
            <person name="Ueda T."/>
            <person name="Umeda M."/>
            <person name="Ward J."/>
            <person name="Watanabe Y."/>
            <person name="Yazaki K."/>
            <person name="Yokoyama R."/>
            <person name="Yoshitake Y."/>
            <person name="Yotsui I."/>
            <person name="Zachgo S."/>
            <person name="Schmutz J."/>
        </authorList>
    </citation>
    <scope>NUCLEOTIDE SEQUENCE [LARGE SCALE GENOMIC DNA]</scope>
    <source>
        <strain evidence="3">cv. B-3</strain>
    </source>
</reference>
<feature type="compositionally biased region" description="Basic residues" evidence="1">
    <location>
        <begin position="375"/>
        <end position="384"/>
    </location>
</feature>
<evidence type="ECO:0000256" key="1">
    <source>
        <dbReference type="SAM" id="MobiDB-lite"/>
    </source>
</evidence>
<dbReference type="EMBL" id="CM010636">
    <property type="protein sequence ID" value="RID45186.1"/>
    <property type="molecule type" value="Genomic_DNA"/>
</dbReference>
<sequence>MAAKDEDGKDGFLKEMRDLAQLMQDTLSQDPPVHEVGSNQGEKKGTSNHQLSGLSTTYNALVAYTQSDQVGDSDLASKYNLPDDEEVTNPIDYTSSDYHVTRNHLQEPFSLLSIENNDDSKEFAHDAYMAKIDSSSFDYPKAEQAQYGDHEHASAFPFDVWQPVNPAQAPPKQSLQRQNAMHRQRYTRELDPRYSASSLNHPMPTRDSITTTASSHGRRSSVSMTKALTTSTDFVPKRNQQAMNPHYSQRQVPSGQYGNITNSPYSPPNQNESYNMPPSAAAFQQQGGSNMALNGNMIIFPYGRPEQNDSYNMPQIAASVAPYAYGSVNLFGNGTSSDNVANSRFGYEGGVSRNHLSSLQQHQSGDSFVGPLSSRRSRQQRKQQLRSDFFAALNQQNDRSDPSDQTQQRLFPRDN</sequence>
<feature type="region of interest" description="Disordered" evidence="1">
    <location>
        <begin position="193"/>
        <end position="224"/>
    </location>
</feature>
<gene>
    <name evidence="2" type="ORF">BRARA_I01931</name>
</gene>
<dbReference type="AlphaFoldDB" id="A0A397Y3K8"/>
<feature type="region of interest" description="Disordered" evidence="1">
    <location>
        <begin position="361"/>
        <end position="415"/>
    </location>
</feature>
<accession>A0A397Y3K8</accession>
<feature type="region of interest" description="Disordered" evidence="1">
    <location>
        <begin position="1"/>
        <end position="52"/>
    </location>
</feature>
<proteinExistence type="predicted"/>
<feature type="compositionally biased region" description="Basic and acidic residues" evidence="1">
    <location>
        <begin position="1"/>
        <end position="18"/>
    </location>
</feature>
<name>A0A397Y3K8_BRACM</name>
<protein>
    <submittedName>
        <fullName evidence="2">Uncharacterized protein</fullName>
    </submittedName>
</protein>
<evidence type="ECO:0000313" key="2">
    <source>
        <dbReference type="EMBL" id="RID45186.1"/>
    </source>
</evidence>
<organism evidence="2 3">
    <name type="scientific">Brassica campestris</name>
    <name type="common">Field mustard</name>
    <dbReference type="NCBI Taxonomy" id="3711"/>
    <lineage>
        <taxon>Eukaryota</taxon>
        <taxon>Viridiplantae</taxon>
        <taxon>Streptophyta</taxon>
        <taxon>Embryophyta</taxon>
        <taxon>Tracheophyta</taxon>
        <taxon>Spermatophyta</taxon>
        <taxon>Magnoliopsida</taxon>
        <taxon>eudicotyledons</taxon>
        <taxon>Gunneridae</taxon>
        <taxon>Pentapetalae</taxon>
        <taxon>rosids</taxon>
        <taxon>malvids</taxon>
        <taxon>Brassicales</taxon>
        <taxon>Brassicaceae</taxon>
        <taxon>Brassiceae</taxon>
        <taxon>Brassica</taxon>
    </lineage>
</organism>